<reference evidence="2" key="1">
    <citation type="submission" date="2022-11" db="UniProtKB">
        <authorList>
            <consortium name="WormBaseParasite"/>
        </authorList>
    </citation>
    <scope>IDENTIFICATION</scope>
</reference>
<name>A0A914P8N6_9BILA</name>
<dbReference type="Proteomes" id="UP000887578">
    <property type="component" value="Unplaced"/>
</dbReference>
<organism evidence="1 2">
    <name type="scientific">Panagrolaimus davidi</name>
    <dbReference type="NCBI Taxonomy" id="227884"/>
    <lineage>
        <taxon>Eukaryota</taxon>
        <taxon>Metazoa</taxon>
        <taxon>Ecdysozoa</taxon>
        <taxon>Nematoda</taxon>
        <taxon>Chromadorea</taxon>
        <taxon>Rhabditida</taxon>
        <taxon>Tylenchina</taxon>
        <taxon>Panagrolaimomorpha</taxon>
        <taxon>Panagrolaimoidea</taxon>
        <taxon>Panagrolaimidae</taxon>
        <taxon>Panagrolaimus</taxon>
    </lineage>
</organism>
<keyword evidence="1" id="KW-1185">Reference proteome</keyword>
<proteinExistence type="predicted"/>
<dbReference type="WBParaSite" id="PDA_v2.g13827.t1">
    <property type="protein sequence ID" value="PDA_v2.g13827.t1"/>
    <property type="gene ID" value="PDA_v2.g13827"/>
</dbReference>
<evidence type="ECO:0000313" key="2">
    <source>
        <dbReference type="WBParaSite" id="PDA_v2.g13827.t1"/>
    </source>
</evidence>
<sequence>MEVEENYESDETRSKITHIANGSKFTVYALVEKDKEYLKNVTNKFFKDAEKLHWQMPEISSSIPFTQIRSGAFEGFNPGAAKYEKVYITIFSYNLITGKIEKIADAYEIKSGSGLVIGFDNKIHDVKNGKLWIDSTGKSHSRRPQNV</sequence>
<evidence type="ECO:0000313" key="1">
    <source>
        <dbReference type="Proteomes" id="UP000887578"/>
    </source>
</evidence>
<accession>A0A914P8N6</accession>
<protein>
    <submittedName>
        <fullName evidence="2">Uncharacterized protein</fullName>
    </submittedName>
</protein>
<dbReference type="AlphaFoldDB" id="A0A914P8N6"/>